<dbReference type="SUPFAM" id="SSF109854">
    <property type="entry name" value="DinB/YfiT-like putative metalloenzymes"/>
    <property type="match status" value="1"/>
</dbReference>
<dbReference type="KEGG" id="pbor:BSF38_03938"/>
<evidence type="ECO:0000313" key="1">
    <source>
        <dbReference type="EMBL" id="APW62399.1"/>
    </source>
</evidence>
<dbReference type="EMBL" id="CP019082">
    <property type="protein sequence ID" value="APW62399.1"/>
    <property type="molecule type" value="Genomic_DNA"/>
</dbReference>
<name>A0A1U7CU25_9BACT</name>
<accession>A0A1U7CU25</accession>
<evidence type="ECO:0008006" key="3">
    <source>
        <dbReference type="Google" id="ProtNLM"/>
    </source>
</evidence>
<dbReference type="STRING" id="1387353.BSF38_03938"/>
<gene>
    <name evidence="1" type="ORF">BSF38_03938</name>
</gene>
<proteinExistence type="predicted"/>
<dbReference type="Proteomes" id="UP000186309">
    <property type="component" value="Chromosome"/>
</dbReference>
<dbReference type="OrthoDB" id="282689at2"/>
<evidence type="ECO:0000313" key="2">
    <source>
        <dbReference type="Proteomes" id="UP000186309"/>
    </source>
</evidence>
<dbReference type="AlphaFoldDB" id="A0A1U7CU25"/>
<protein>
    <recommendedName>
        <fullName evidence="3">DinB-like domain-containing protein</fullName>
    </recommendedName>
</protein>
<reference evidence="2" key="1">
    <citation type="submission" date="2016-12" db="EMBL/GenBank/DDBJ databases">
        <title>Comparative genomics of four Isosphaeraceae planctomycetes: a common pool of plasmids and glycoside hydrolase genes.</title>
        <authorList>
            <person name="Ivanova A."/>
        </authorList>
    </citation>
    <scope>NUCLEOTIDE SEQUENCE [LARGE SCALE GENOMIC DNA]</scope>
    <source>
        <strain evidence="2">PX4</strain>
    </source>
</reference>
<sequence>MTPGRRTIRYGSLDEVMPDVERLLEGHTTVGAWSLAQICRHLATVARRVVDMPASTPSDPSQWVGEDKKRQVLESGAIPEGLPGPPEIMPLETLDAREEAEGLRQAIAHYRASAGPVIPHRLFGPLTKAEWDRLQLIHLAHHLSFAVPTSPK</sequence>
<dbReference type="RefSeq" id="WP_076348475.1">
    <property type="nucleotide sequence ID" value="NZ_CP019082.1"/>
</dbReference>
<keyword evidence="2" id="KW-1185">Reference proteome</keyword>
<dbReference type="InterPro" id="IPR011463">
    <property type="entry name" value="DUF1569"/>
</dbReference>
<dbReference type="Gene3D" id="1.20.120.450">
    <property type="entry name" value="dinb family like domain"/>
    <property type="match status" value="1"/>
</dbReference>
<dbReference type="Pfam" id="PF07606">
    <property type="entry name" value="DUF1569"/>
    <property type="match status" value="1"/>
</dbReference>
<dbReference type="InterPro" id="IPR034660">
    <property type="entry name" value="DinB/YfiT-like"/>
</dbReference>
<organism evidence="1 2">
    <name type="scientific">Paludisphaera borealis</name>
    <dbReference type="NCBI Taxonomy" id="1387353"/>
    <lineage>
        <taxon>Bacteria</taxon>
        <taxon>Pseudomonadati</taxon>
        <taxon>Planctomycetota</taxon>
        <taxon>Planctomycetia</taxon>
        <taxon>Isosphaerales</taxon>
        <taxon>Isosphaeraceae</taxon>
        <taxon>Paludisphaera</taxon>
    </lineage>
</organism>